<dbReference type="Proteomes" id="UP000012138">
    <property type="component" value="Unassembled WGS sequence"/>
</dbReference>
<dbReference type="AlphaFoldDB" id="M6Y5P6"/>
<comment type="caution">
    <text evidence="1">The sequence shown here is derived from an EMBL/GenBank/DDBJ whole genome shotgun (WGS) entry which is preliminary data.</text>
</comment>
<proteinExistence type="predicted"/>
<protein>
    <submittedName>
        <fullName evidence="1">Uncharacterized protein</fullName>
    </submittedName>
</protein>
<dbReference type="EMBL" id="AKXB02000155">
    <property type="protein sequence ID" value="EMO87306.1"/>
    <property type="molecule type" value="Genomic_DNA"/>
</dbReference>
<accession>M6Y5P6</accession>
<gene>
    <name evidence="1" type="ORF">LEP1GSC024_0681</name>
</gene>
<evidence type="ECO:0000313" key="2">
    <source>
        <dbReference type="Proteomes" id="UP000012138"/>
    </source>
</evidence>
<evidence type="ECO:0000313" key="1">
    <source>
        <dbReference type="EMBL" id="EMO87306.1"/>
    </source>
</evidence>
<name>M6Y5P6_9LEPT</name>
<sequence>MILSVGVPTFILMEKSGLYFYKTNLLFLCRTYWFFNIESVIKIVLNSN</sequence>
<reference evidence="1 2" key="1">
    <citation type="submission" date="2013-01" db="EMBL/GenBank/DDBJ databases">
        <authorList>
            <person name="Harkins D.M."/>
            <person name="Durkin A.S."/>
            <person name="Brinkac L.M."/>
            <person name="Haft D.H."/>
            <person name="Selengut J.D."/>
            <person name="Sanka R."/>
            <person name="DePew J."/>
            <person name="Purushe J."/>
            <person name="Whelen A.C."/>
            <person name="Vinetz J.M."/>
            <person name="Sutton G.G."/>
            <person name="Nierman W.C."/>
            <person name="Fouts D.E."/>
        </authorList>
    </citation>
    <scope>NUCLEOTIDE SEQUENCE [LARGE SCALE GENOMIC DNA]</scope>
    <source>
        <strain evidence="1 2">2001034031</strain>
    </source>
</reference>
<organism evidence="1 2">
    <name type="scientific">Leptospira noguchii str. 2001034031</name>
    <dbReference type="NCBI Taxonomy" id="1193053"/>
    <lineage>
        <taxon>Bacteria</taxon>
        <taxon>Pseudomonadati</taxon>
        <taxon>Spirochaetota</taxon>
        <taxon>Spirochaetia</taxon>
        <taxon>Leptospirales</taxon>
        <taxon>Leptospiraceae</taxon>
        <taxon>Leptospira</taxon>
    </lineage>
</organism>